<feature type="compositionally biased region" description="Basic and acidic residues" evidence="1">
    <location>
        <begin position="97"/>
        <end position="113"/>
    </location>
</feature>
<dbReference type="InterPro" id="IPR016039">
    <property type="entry name" value="Thiolase-like"/>
</dbReference>
<evidence type="ECO:0000256" key="1">
    <source>
        <dbReference type="SAM" id="MobiDB-lite"/>
    </source>
</evidence>
<dbReference type="GO" id="GO:0016746">
    <property type="term" value="F:acyltransferase activity"/>
    <property type="evidence" value="ECO:0007669"/>
    <property type="project" value="InterPro"/>
</dbReference>
<dbReference type="Gene3D" id="3.40.47.10">
    <property type="match status" value="1"/>
</dbReference>
<dbReference type="EMBL" id="JBCGBO010000024">
    <property type="protein sequence ID" value="KAK9181749.1"/>
    <property type="molecule type" value="Genomic_DNA"/>
</dbReference>
<sequence length="153" mass="17370">MPTRRFALTLSAKATFSGQRGGANKTCYFYTWYRGDTFVAKSAATDHDLCFTTTTATMTFVRSGEKSMIRKRYVHLTEEMMKQNPNISTYMASSPNKRRDIMPEEVPKPDARRRLSANQPPRSLTVCDVIPSGLLLRRHCAEAREAESRQGHC</sequence>
<name>A0AAP0LNR5_9ROSI</name>
<keyword evidence="4" id="KW-1185">Reference proteome</keyword>
<evidence type="ECO:0000313" key="4">
    <source>
        <dbReference type="Proteomes" id="UP001428341"/>
    </source>
</evidence>
<gene>
    <name evidence="3" type="ORF">WN944_024888</name>
</gene>
<dbReference type="Pfam" id="PF00195">
    <property type="entry name" value="Chal_sti_synt_N"/>
    <property type="match status" value="1"/>
</dbReference>
<accession>A0AAP0LNR5</accession>
<feature type="domain" description="Chalcone/stilbene synthase N-terminal" evidence="2">
    <location>
        <begin position="57"/>
        <end position="108"/>
    </location>
</feature>
<organism evidence="3 4">
    <name type="scientific">Citrus x changshan-huyou</name>
    <dbReference type="NCBI Taxonomy" id="2935761"/>
    <lineage>
        <taxon>Eukaryota</taxon>
        <taxon>Viridiplantae</taxon>
        <taxon>Streptophyta</taxon>
        <taxon>Embryophyta</taxon>
        <taxon>Tracheophyta</taxon>
        <taxon>Spermatophyta</taxon>
        <taxon>Magnoliopsida</taxon>
        <taxon>eudicotyledons</taxon>
        <taxon>Gunneridae</taxon>
        <taxon>Pentapetalae</taxon>
        <taxon>rosids</taxon>
        <taxon>malvids</taxon>
        <taxon>Sapindales</taxon>
        <taxon>Rutaceae</taxon>
        <taxon>Aurantioideae</taxon>
        <taxon>Citrus</taxon>
    </lineage>
</organism>
<comment type="caution">
    <text evidence="3">The sequence shown here is derived from an EMBL/GenBank/DDBJ whole genome shotgun (WGS) entry which is preliminary data.</text>
</comment>
<protein>
    <recommendedName>
        <fullName evidence="2">Chalcone/stilbene synthase N-terminal domain-containing protein</fullName>
    </recommendedName>
</protein>
<dbReference type="Proteomes" id="UP001428341">
    <property type="component" value="Unassembled WGS sequence"/>
</dbReference>
<evidence type="ECO:0000313" key="3">
    <source>
        <dbReference type="EMBL" id="KAK9181749.1"/>
    </source>
</evidence>
<dbReference type="AlphaFoldDB" id="A0AAP0LNR5"/>
<dbReference type="InterPro" id="IPR001099">
    <property type="entry name" value="Chalcone/stilbene_synt_N"/>
</dbReference>
<proteinExistence type="predicted"/>
<feature type="region of interest" description="Disordered" evidence="1">
    <location>
        <begin position="87"/>
        <end position="119"/>
    </location>
</feature>
<evidence type="ECO:0000259" key="2">
    <source>
        <dbReference type="Pfam" id="PF00195"/>
    </source>
</evidence>
<reference evidence="3 4" key="1">
    <citation type="submission" date="2024-05" db="EMBL/GenBank/DDBJ databases">
        <title>Haplotype-resolved chromosome-level genome assembly of Huyou (Citrus changshanensis).</title>
        <authorList>
            <person name="Miao C."/>
            <person name="Chen W."/>
            <person name="Wu Y."/>
            <person name="Wang L."/>
            <person name="Zhao S."/>
            <person name="Grierson D."/>
            <person name="Xu C."/>
            <person name="Chen K."/>
        </authorList>
    </citation>
    <scope>NUCLEOTIDE SEQUENCE [LARGE SCALE GENOMIC DNA]</scope>
    <source>
        <strain evidence="3">01-14</strain>
        <tissue evidence="3">Leaf</tissue>
    </source>
</reference>